<organism evidence="2 3">
    <name type="scientific">Roseiarcus fermentans</name>
    <dbReference type="NCBI Taxonomy" id="1473586"/>
    <lineage>
        <taxon>Bacteria</taxon>
        <taxon>Pseudomonadati</taxon>
        <taxon>Pseudomonadota</taxon>
        <taxon>Alphaproteobacteria</taxon>
        <taxon>Hyphomicrobiales</taxon>
        <taxon>Roseiarcaceae</taxon>
        <taxon>Roseiarcus</taxon>
    </lineage>
</organism>
<dbReference type="AlphaFoldDB" id="A0A366FE77"/>
<keyword evidence="1" id="KW-0732">Signal</keyword>
<proteinExistence type="predicted"/>
<dbReference type="Proteomes" id="UP000253529">
    <property type="component" value="Unassembled WGS sequence"/>
</dbReference>
<evidence type="ECO:0000256" key="1">
    <source>
        <dbReference type="SAM" id="SignalP"/>
    </source>
</evidence>
<evidence type="ECO:0000313" key="3">
    <source>
        <dbReference type="Proteomes" id="UP000253529"/>
    </source>
</evidence>
<sequence>MKHTNMKSTSKPSTIAVVALLAVPSGVALAAQDKKRDDPR</sequence>
<evidence type="ECO:0000313" key="2">
    <source>
        <dbReference type="EMBL" id="RBP12250.1"/>
    </source>
</evidence>
<keyword evidence="3" id="KW-1185">Reference proteome</keyword>
<feature type="chain" id="PRO_5016984025" evidence="1">
    <location>
        <begin position="31"/>
        <end position="40"/>
    </location>
</feature>
<protein>
    <submittedName>
        <fullName evidence="2">Uncharacterized protein</fullName>
    </submittedName>
</protein>
<dbReference type="EMBL" id="QNRK01000014">
    <property type="protein sequence ID" value="RBP12250.1"/>
    <property type="molecule type" value="Genomic_DNA"/>
</dbReference>
<feature type="signal peptide" evidence="1">
    <location>
        <begin position="1"/>
        <end position="30"/>
    </location>
</feature>
<comment type="caution">
    <text evidence="2">The sequence shown here is derived from an EMBL/GenBank/DDBJ whole genome shotgun (WGS) entry which is preliminary data.</text>
</comment>
<gene>
    <name evidence="2" type="ORF">DFR50_11479</name>
</gene>
<accession>A0A366FE77</accession>
<name>A0A366FE77_9HYPH</name>
<dbReference type="RefSeq" id="WP_281015993.1">
    <property type="nucleotide sequence ID" value="NZ_QNRK01000014.1"/>
</dbReference>
<reference evidence="2 3" key="1">
    <citation type="submission" date="2018-06" db="EMBL/GenBank/DDBJ databases">
        <title>Genomic Encyclopedia of Type Strains, Phase IV (KMG-IV): sequencing the most valuable type-strain genomes for metagenomic binning, comparative biology and taxonomic classification.</title>
        <authorList>
            <person name="Goeker M."/>
        </authorList>
    </citation>
    <scope>NUCLEOTIDE SEQUENCE [LARGE SCALE GENOMIC DNA]</scope>
    <source>
        <strain evidence="2 3">DSM 24875</strain>
    </source>
</reference>